<dbReference type="BioCyc" id="LBOR1193007:G11KN-2734-MONOMER"/>
<organism evidence="1 2">
    <name type="scientific">Leptospira borgpetersenii str. 200701203</name>
    <dbReference type="NCBI Taxonomy" id="1193007"/>
    <lineage>
        <taxon>Bacteria</taxon>
        <taxon>Pseudomonadati</taxon>
        <taxon>Spirochaetota</taxon>
        <taxon>Spirochaetia</taxon>
        <taxon>Leptospirales</taxon>
        <taxon>Leptospiraceae</taxon>
        <taxon>Leptospira</taxon>
    </lineage>
</organism>
<dbReference type="AlphaFoldDB" id="M3HKH7"/>
<proteinExistence type="predicted"/>
<evidence type="ECO:0000313" key="2">
    <source>
        <dbReference type="Proteomes" id="UP000011783"/>
    </source>
</evidence>
<protein>
    <submittedName>
        <fullName evidence="1">Uncharacterized protein</fullName>
    </submittedName>
</protein>
<dbReference type="EMBL" id="AKWO02000098">
    <property type="protein sequence ID" value="EMF98159.1"/>
    <property type="molecule type" value="Genomic_DNA"/>
</dbReference>
<reference evidence="1 2" key="1">
    <citation type="submission" date="2013-01" db="EMBL/GenBank/DDBJ databases">
        <authorList>
            <person name="Harkins D.M."/>
            <person name="Durkin A.S."/>
            <person name="Brinkac L.M."/>
            <person name="Haft D.H."/>
            <person name="Selengut J.D."/>
            <person name="Sanka R."/>
            <person name="DePew J."/>
            <person name="Purushe J."/>
            <person name="Picardeau M."/>
            <person name="Werts C."/>
            <person name="Goarant C."/>
            <person name="Vinetz J.M."/>
            <person name="Sutton G.G."/>
            <person name="Nierman W.C."/>
            <person name="Fouts D.E."/>
        </authorList>
    </citation>
    <scope>NUCLEOTIDE SEQUENCE [LARGE SCALE GENOMIC DNA]</scope>
    <source>
        <strain evidence="1 2">200701203</strain>
    </source>
</reference>
<name>M3HKH7_LEPBO</name>
<sequence length="41" mass="5129">MRKIIPFEKRIFNDGFQFLDKPFPKRFRKLLLVTKPEEEYL</sequence>
<dbReference type="Proteomes" id="UP000011783">
    <property type="component" value="Unassembled WGS sequence"/>
</dbReference>
<gene>
    <name evidence="1" type="ORF">LEP1GSC123_1082</name>
</gene>
<accession>M3HKH7</accession>
<evidence type="ECO:0000313" key="1">
    <source>
        <dbReference type="EMBL" id="EMF98159.1"/>
    </source>
</evidence>
<comment type="caution">
    <text evidence="1">The sequence shown here is derived from an EMBL/GenBank/DDBJ whole genome shotgun (WGS) entry which is preliminary data.</text>
</comment>